<comment type="caution">
    <text evidence="1">The sequence shown here is derived from an EMBL/GenBank/DDBJ whole genome shotgun (WGS) entry which is preliminary data.</text>
</comment>
<protein>
    <submittedName>
        <fullName evidence="1">Uncharacterized protein</fullName>
    </submittedName>
</protein>
<proteinExistence type="predicted"/>
<name>A0ABW4Q7N8_9MICC</name>
<dbReference type="RefSeq" id="WP_343878603.1">
    <property type="nucleotide sequence ID" value="NZ_BAAAIJ010000021.1"/>
</dbReference>
<evidence type="ECO:0000313" key="1">
    <source>
        <dbReference type="EMBL" id="MFD1846720.1"/>
    </source>
</evidence>
<evidence type="ECO:0000313" key="2">
    <source>
        <dbReference type="Proteomes" id="UP001597307"/>
    </source>
</evidence>
<reference evidence="2" key="1">
    <citation type="journal article" date="2019" name="Int. J. Syst. Evol. Microbiol.">
        <title>The Global Catalogue of Microorganisms (GCM) 10K type strain sequencing project: providing services to taxonomists for standard genome sequencing and annotation.</title>
        <authorList>
            <consortium name="The Broad Institute Genomics Platform"/>
            <consortium name="The Broad Institute Genome Sequencing Center for Infectious Disease"/>
            <person name="Wu L."/>
            <person name="Ma J."/>
        </authorList>
    </citation>
    <scope>NUCLEOTIDE SEQUENCE [LARGE SCALE GENOMIC DNA]</scope>
    <source>
        <strain evidence="2">JCM 11496</strain>
    </source>
</reference>
<sequence length="93" mass="10613">MDGWIEELVMREEPVMLTEAELDLPSNPVHEFPAPRRVHIWIRYPSSAYRVKGHATAWTKTAVKVSFFEPGIKTQRQGWVWVGAVTPAAPDEL</sequence>
<dbReference type="Proteomes" id="UP001597307">
    <property type="component" value="Unassembled WGS sequence"/>
</dbReference>
<dbReference type="EMBL" id="JBHUGA010000025">
    <property type="protein sequence ID" value="MFD1846720.1"/>
    <property type="molecule type" value="Genomic_DNA"/>
</dbReference>
<keyword evidence="2" id="KW-1185">Reference proteome</keyword>
<gene>
    <name evidence="1" type="ORF">ACFSFX_08935</name>
</gene>
<organism evidence="1 2">
    <name type="scientific">Arthrobacter flavus</name>
    <dbReference type="NCBI Taxonomy" id="95172"/>
    <lineage>
        <taxon>Bacteria</taxon>
        <taxon>Bacillati</taxon>
        <taxon>Actinomycetota</taxon>
        <taxon>Actinomycetes</taxon>
        <taxon>Micrococcales</taxon>
        <taxon>Micrococcaceae</taxon>
        <taxon>Arthrobacter</taxon>
    </lineage>
</organism>
<accession>A0ABW4Q7N8</accession>